<dbReference type="AlphaFoldDB" id="A0A6A3JP06"/>
<protein>
    <submittedName>
        <fullName evidence="2">Uncharacterized protein</fullName>
    </submittedName>
</protein>
<sequence length="102" mass="11275">MQVLKMSSQLDRGQLEEWLTTLGDGGTLLDDESEVHVGTKDPGAIAMILKLLWAYRDVSVNSGGCPPMTPLNVQHHIDTGSTAPIMQKRRRHAQMERSSTTM</sequence>
<dbReference type="Proteomes" id="UP000435112">
    <property type="component" value="Unassembled WGS sequence"/>
</dbReference>
<feature type="region of interest" description="Disordered" evidence="1">
    <location>
        <begin position="71"/>
        <end position="102"/>
    </location>
</feature>
<evidence type="ECO:0000256" key="1">
    <source>
        <dbReference type="SAM" id="MobiDB-lite"/>
    </source>
</evidence>
<dbReference type="OrthoDB" id="10308079at2759"/>
<proteinExistence type="predicted"/>
<gene>
    <name evidence="2" type="ORF">PR002_g19711</name>
</gene>
<reference evidence="2 3" key="1">
    <citation type="submission" date="2018-09" db="EMBL/GenBank/DDBJ databases">
        <title>Genomic investigation of the strawberry pathogen Phytophthora fragariae indicates pathogenicity is determined by transcriptional variation in three key races.</title>
        <authorList>
            <person name="Adams T.M."/>
            <person name="Armitage A.D."/>
            <person name="Sobczyk M.K."/>
            <person name="Bates H.J."/>
            <person name="Dunwell J.M."/>
            <person name="Nellist C.F."/>
            <person name="Harrison R.J."/>
        </authorList>
    </citation>
    <scope>NUCLEOTIDE SEQUENCE [LARGE SCALE GENOMIC DNA]</scope>
    <source>
        <strain evidence="2 3">SCRP324</strain>
    </source>
</reference>
<comment type="caution">
    <text evidence="2">The sequence shown here is derived from an EMBL/GenBank/DDBJ whole genome shotgun (WGS) entry which is preliminary data.</text>
</comment>
<dbReference type="EMBL" id="QXFU01001808">
    <property type="protein sequence ID" value="KAE8995158.1"/>
    <property type="molecule type" value="Genomic_DNA"/>
</dbReference>
<evidence type="ECO:0000313" key="2">
    <source>
        <dbReference type="EMBL" id="KAE8995158.1"/>
    </source>
</evidence>
<name>A0A6A3JP06_9STRA</name>
<organism evidence="2 3">
    <name type="scientific">Phytophthora rubi</name>
    <dbReference type="NCBI Taxonomy" id="129364"/>
    <lineage>
        <taxon>Eukaryota</taxon>
        <taxon>Sar</taxon>
        <taxon>Stramenopiles</taxon>
        <taxon>Oomycota</taxon>
        <taxon>Peronosporomycetes</taxon>
        <taxon>Peronosporales</taxon>
        <taxon>Peronosporaceae</taxon>
        <taxon>Phytophthora</taxon>
    </lineage>
</organism>
<evidence type="ECO:0000313" key="3">
    <source>
        <dbReference type="Proteomes" id="UP000435112"/>
    </source>
</evidence>
<accession>A0A6A3JP06</accession>